<gene>
    <name evidence="2" type="ORF">ACFSKO_08830</name>
</gene>
<evidence type="ECO:0000313" key="2">
    <source>
        <dbReference type="EMBL" id="MFD2205713.1"/>
    </source>
</evidence>
<keyword evidence="3" id="KW-1185">Reference proteome</keyword>
<sequence length="239" mass="26613">MRLSAPVFQLKRSAKSLSRKENISLNLALDCIAKKEGFQSWSLLAARVSASRSSNELELLSRLTPGDLVLLGARPRQGKTMTGLKLIVTAIKDGRQGFFYTLEYTLKDVLNRLEEIDVNPATLADNFKLDTSDNICAPYIIDQLQSVPCGTVIVIDYLQLLDQKRQNPKLSTQVSELKSFACKAGLIVVLITQIDRTYDLSGKSHPDISDVRLPNPIDLTLFTKTCFLHNGEIQFQTVV</sequence>
<feature type="domain" description="SF4 helicase" evidence="1">
    <location>
        <begin position="151"/>
        <end position="212"/>
    </location>
</feature>
<dbReference type="EMBL" id="JBHUII010000004">
    <property type="protein sequence ID" value="MFD2205713.1"/>
    <property type="molecule type" value="Genomic_DNA"/>
</dbReference>
<comment type="caution">
    <text evidence="2">The sequence shown here is derived from an EMBL/GenBank/DDBJ whole genome shotgun (WGS) entry which is preliminary data.</text>
</comment>
<dbReference type="InterPro" id="IPR027417">
    <property type="entry name" value="P-loop_NTPase"/>
</dbReference>
<dbReference type="Gene3D" id="3.40.50.300">
    <property type="entry name" value="P-loop containing nucleotide triphosphate hydrolases"/>
    <property type="match status" value="1"/>
</dbReference>
<keyword evidence="2" id="KW-0547">Nucleotide-binding</keyword>
<keyword evidence="2" id="KW-0378">Hydrolase</keyword>
<keyword evidence="2" id="KW-0067">ATP-binding</keyword>
<accession>A0ABW5BLE0</accession>
<protein>
    <submittedName>
        <fullName evidence="2">DNA helicase</fullName>
    </submittedName>
</protein>
<organism evidence="2 3">
    <name type="scientific">Kiloniella antarctica</name>
    <dbReference type="NCBI Taxonomy" id="1550907"/>
    <lineage>
        <taxon>Bacteria</taxon>
        <taxon>Pseudomonadati</taxon>
        <taxon>Pseudomonadota</taxon>
        <taxon>Alphaproteobacteria</taxon>
        <taxon>Rhodospirillales</taxon>
        <taxon>Kiloniellaceae</taxon>
        <taxon>Kiloniella</taxon>
    </lineage>
</organism>
<dbReference type="InterPro" id="IPR007694">
    <property type="entry name" value="DNA_helicase_DnaB-like_C"/>
</dbReference>
<dbReference type="Proteomes" id="UP001597294">
    <property type="component" value="Unassembled WGS sequence"/>
</dbReference>
<name>A0ABW5BLE0_9PROT</name>
<proteinExistence type="predicted"/>
<dbReference type="Pfam" id="PF03796">
    <property type="entry name" value="DnaB_C"/>
    <property type="match status" value="1"/>
</dbReference>
<evidence type="ECO:0000313" key="3">
    <source>
        <dbReference type="Proteomes" id="UP001597294"/>
    </source>
</evidence>
<evidence type="ECO:0000259" key="1">
    <source>
        <dbReference type="Pfam" id="PF03796"/>
    </source>
</evidence>
<dbReference type="NCBIfam" id="NF004629">
    <property type="entry name" value="PRK05973.1"/>
    <property type="match status" value="1"/>
</dbReference>
<reference evidence="3" key="1">
    <citation type="journal article" date="2019" name="Int. J. Syst. Evol. Microbiol.">
        <title>The Global Catalogue of Microorganisms (GCM) 10K type strain sequencing project: providing services to taxonomists for standard genome sequencing and annotation.</title>
        <authorList>
            <consortium name="The Broad Institute Genomics Platform"/>
            <consortium name="The Broad Institute Genome Sequencing Center for Infectious Disease"/>
            <person name="Wu L."/>
            <person name="Ma J."/>
        </authorList>
    </citation>
    <scope>NUCLEOTIDE SEQUENCE [LARGE SCALE GENOMIC DNA]</scope>
    <source>
        <strain evidence="3">CGMCC 4.7192</strain>
    </source>
</reference>
<dbReference type="SUPFAM" id="SSF52540">
    <property type="entry name" value="P-loop containing nucleoside triphosphate hydrolases"/>
    <property type="match status" value="1"/>
</dbReference>
<dbReference type="GO" id="GO:0004386">
    <property type="term" value="F:helicase activity"/>
    <property type="evidence" value="ECO:0007669"/>
    <property type="project" value="UniProtKB-KW"/>
</dbReference>
<keyword evidence="2" id="KW-0347">Helicase</keyword>
<dbReference type="RefSeq" id="WP_380250591.1">
    <property type="nucleotide sequence ID" value="NZ_JBHUII010000004.1"/>
</dbReference>